<reference evidence="1 2" key="1">
    <citation type="submission" date="2014-04" db="EMBL/GenBank/DDBJ databases">
        <authorList>
            <consortium name="DOE Joint Genome Institute"/>
            <person name="Kuo A."/>
            <person name="Kohler A."/>
            <person name="Nagy L.G."/>
            <person name="Floudas D."/>
            <person name="Copeland A."/>
            <person name="Barry K.W."/>
            <person name="Cichocki N."/>
            <person name="Veneault-Fourrey C."/>
            <person name="LaButti K."/>
            <person name="Lindquist E.A."/>
            <person name="Lipzen A."/>
            <person name="Lundell T."/>
            <person name="Morin E."/>
            <person name="Murat C."/>
            <person name="Sun H."/>
            <person name="Tunlid A."/>
            <person name="Henrissat B."/>
            <person name="Grigoriev I.V."/>
            <person name="Hibbett D.S."/>
            <person name="Martin F."/>
            <person name="Nordberg H.P."/>
            <person name="Cantor M.N."/>
            <person name="Hua S.X."/>
        </authorList>
    </citation>
    <scope>NUCLEOTIDE SEQUENCE [LARGE SCALE GENOMIC DNA]</scope>
    <source>
        <strain evidence="1 2">LaAM-08-1</strain>
    </source>
</reference>
<gene>
    <name evidence="1" type="ORF">K443DRAFT_120775</name>
</gene>
<keyword evidence="2" id="KW-1185">Reference proteome</keyword>
<evidence type="ECO:0000313" key="1">
    <source>
        <dbReference type="EMBL" id="KIK04753.1"/>
    </source>
</evidence>
<organism evidence="1 2">
    <name type="scientific">Laccaria amethystina LaAM-08-1</name>
    <dbReference type="NCBI Taxonomy" id="1095629"/>
    <lineage>
        <taxon>Eukaryota</taxon>
        <taxon>Fungi</taxon>
        <taxon>Dikarya</taxon>
        <taxon>Basidiomycota</taxon>
        <taxon>Agaricomycotina</taxon>
        <taxon>Agaricomycetes</taxon>
        <taxon>Agaricomycetidae</taxon>
        <taxon>Agaricales</taxon>
        <taxon>Agaricineae</taxon>
        <taxon>Hydnangiaceae</taxon>
        <taxon>Laccaria</taxon>
    </lineage>
</organism>
<dbReference type="EMBL" id="KN838566">
    <property type="protein sequence ID" value="KIK04753.1"/>
    <property type="molecule type" value="Genomic_DNA"/>
</dbReference>
<protein>
    <submittedName>
        <fullName evidence="1">Uncharacterized protein</fullName>
    </submittedName>
</protein>
<evidence type="ECO:0000313" key="2">
    <source>
        <dbReference type="Proteomes" id="UP000054477"/>
    </source>
</evidence>
<dbReference type="AlphaFoldDB" id="A0A0C9Y9N9"/>
<dbReference type="Proteomes" id="UP000054477">
    <property type="component" value="Unassembled WGS sequence"/>
</dbReference>
<reference evidence="2" key="2">
    <citation type="submission" date="2015-01" db="EMBL/GenBank/DDBJ databases">
        <title>Evolutionary Origins and Diversification of the Mycorrhizal Mutualists.</title>
        <authorList>
            <consortium name="DOE Joint Genome Institute"/>
            <consortium name="Mycorrhizal Genomics Consortium"/>
            <person name="Kohler A."/>
            <person name="Kuo A."/>
            <person name="Nagy L.G."/>
            <person name="Floudas D."/>
            <person name="Copeland A."/>
            <person name="Barry K.W."/>
            <person name="Cichocki N."/>
            <person name="Veneault-Fourrey C."/>
            <person name="LaButti K."/>
            <person name="Lindquist E.A."/>
            <person name="Lipzen A."/>
            <person name="Lundell T."/>
            <person name="Morin E."/>
            <person name="Murat C."/>
            <person name="Riley R."/>
            <person name="Ohm R."/>
            <person name="Sun H."/>
            <person name="Tunlid A."/>
            <person name="Henrissat B."/>
            <person name="Grigoriev I.V."/>
            <person name="Hibbett D.S."/>
            <person name="Martin F."/>
        </authorList>
    </citation>
    <scope>NUCLEOTIDE SEQUENCE [LARGE SCALE GENOMIC DNA]</scope>
    <source>
        <strain evidence="2">LaAM-08-1</strain>
    </source>
</reference>
<proteinExistence type="predicted"/>
<dbReference type="HOGENOM" id="CLU_983754_0_0_1"/>
<name>A0A0C9Y9N9_9AGAR</name>
<sequence length="283" mass="32260">MSEEGLVDLDTFSKPKTSLLATATEDELLRAGNVAYTWLLDAYNHTKQQYNKIDKHYRKLKASDRPPISVSSAPIIPAPLPLLPVTMAADTNATVDARQQNFPKMCFWFKRDYMKFTQTKKSNDGITGLNQGTKLWGRVQLQENENKTTIKRMQETMPESWGQASVTFKRFLIREVYKQFPCMRWCDNDWKVHFLATRVYSNWLKAQQKKEARTKVKIEKWDDSGASMVNLTRDSTPPEQLKVTTAVSPISKRKASPALDADTVASAQGSLIWFSGLFTGDQH</sequence>
<accession>A0A0C9Y9N9</accession>
<dbReference type="OrthoDB" id="3066566at2759"/>